<dbReference type="GO" id="GO:0003849">
    <property type="term" value="F:3-deoxy-7-phosphoheptulonate synthase activity"/>
    <property type="evidence" value="ECO:0007669"/>
    <property type="project" value="UniProtKB-EC"/>
</dbReference>
<keyword evidence="5" id="KW-0057">Aromatic amino acid biosynthesis</keyword>
<dbReference type="NCBIfam" id="NF009396">
    <property type="entry name" value="PRK12756.1"/>
    <property type="match status" value="1"/>
</dbReference>
<evidence type="ECO:0000256" key="1">
    <source>
        <dbReference type="ARBA" id="ARBA00007985"/>
    </source>
</evidence>
<dbReference type="NCBIfam" id="NF009395">
    <property type="entry name" value="PRK12755.1"/>
    <property type="match status" value="1"/>
</dbReference>
<comment type="similarity">
    <text evidence="1">Belongs to the class-I DAHP synthase family.</text>
</comment>
<comment type="catalytic activity">
    <reaction evidence="6">
        <text>D-erythrose 4-phosphate + phosphoenolpyruvate + H2O = 7-phospho-2-dehydro-3-deoxy-D-arabino-heptonate + phosphate</text>
        <dbReference type="Rhea" id="RHEA:14717"/>
        <dbReference type="ChEBI" id="CHEBI:15377"/>
        <dbReference type="ChEBI" id="CHEBI:16897"/>
        <dbReference type="ChEBI" id="CHEBI:43474"/>
        <dbReference type="ChEBI" id="CHEBI:58394"/>
        <dbReference type="ChEBI" id="CHEBI:58702"/>
        <dbReference type="EC" id="2.5.1.54"/>
    </reaction>
</comment>
<dbReference type="Gene3D" id="3.20.20.70">
    <property type="entry name" value="Aldolase class I"/>
    <property type="match status" value="1"/>
</dbReference>
<dbReference type="AlphaFoldDB" id="A0A077R528"/>
<dbReference type="GO" id="GO:0005737">
    <property type="term" value="C:cytoplasm"/>
    <property type="evidence" value="ECO:0007669"/>
    <property type="project" value="TreeGrafter"/>
</dbReference>
<proteinExistence type="inferred from homology"/>
<feature type="domain" description="DAHP synthetase I/KDSA" evidence="7">
    <location>
        <begin position="52"/>
        <end position="351"/>
    </location>
</feature>
<dbReference type="Pfam" id="PF00793">
    <property type="entry name" value="DAHP_synth_1"/>
    <property type="match status" value="1"/>
</dbReference>
<dbReference type="GO" id="GO:0009073">
    <property type="term" value="P:aromatic amino acid family biosynthetic process"/>
    <property type="evidence" value="ECO:0007669"/>
    <property type="project" value="UniProtKB-KW"/>
</dbReference>
<dbReference type="FunFam" id="3.20.20.70:FF:000005">
    <property type="entry name" value="Phospho-2-dehydro-3-deoxyheptonate aldolase"/>
    <property type="match status" value="1"/>
</dbReference>
<dbReference type="SUPFAM" id="SSF51569">
    <property type="entry name" value="Aldolase"/>
    <property type="match status" value="1"/>
</dbReference>
<dbReference type="PANTHER" id="PTHR21225:SF20">
    <property type="entry name" value="PHOSPHO-2-DEHYDRO-3-DEOXYHEPTONATE ALDOLASE"/>
    <property type="match status" value="1"/>
</dbReference>
<keyword evidence="3" id="KW-0028">Amino-acid biosynthesis</keyword>
<dbReference type="InterPro" id="IPR013785">
    <property type="entry name" value="Aldolase_TIM"/>
</dbReference>
<dbReference type="InterPro" id="IPR006219">
    <property type="entry name" value="DAHP_synth_1"/>
</dbReference>
<name>A0A077R528_9BASI</name>
<evidence type="ECO:0000256" key="6">
    <source>
        <dbReference type="ARBA" id="ARBA00047508"/>
    </source>
</evidence>
<keyword evidence="4" id="KW-0808">Transferase</keyword>
<dbReference type="NCBIfam" id="TIGR00034">
    <property type="entry name" value="aroFGH"/>
    <property type="match status" value="1"/>
</dbReference>
<evidence type="ECO:0000256" key="2">
    <source>
        <dbReference type="ARBA" id="ARBA00012694"/>
    </source>
</evidence>
<evidence type="ECO:0000256" key="4">
    <source>
        <dbReference type="ARBA" id="ARBA00022679"/>
    </source>
</evidence>
<evidence type="ECO:0000313" key="8">
    <source>
        <dbReference type="EMBL" id="CDI53993.1"/>
    </source>
</evidence>
<reference evidence="8" key="1">
    <citation type="journal article" date="2014" name="Genome Biol. Evol.">
        <title>Gene Loss Rather Than Gene Gain Is Associated with a Host Jump from Monocots to Dicots in the Smut Fungus Melanopsichium pennsylvanicum.</title>
        <authorList>
            <person name="Sharma R."/>
            <person name="Mishra B."/>
            <person name="Runge F."/>
            <person name="Thines M."/>
        </authorList>
    </citation>
    <scope>NUCLEOTIDE SEQUENCE</scope>
    <source>
        <strain evidence="8">4</strain>
    </source>
</reference>
<accession>A0A077R528</accession>
<dbReference type="InterPro" id="IPR006218">
    <property type="entry name" value="DAHP1/KDSA"/>
</dbReference>
<protein>
    <recommendedName>
        <fullName evidence="2">3-deoxy-7-phosphoheptulonate synthase</fullName>
        <ecNumber evidence="2">2.5.1.54</ecNumber>
    </recommendedName>
</protein>
<sequence length="414" mass="45250">MTSLTYKDALNELDDRRIKSIKPLIPPQILVEEYPLSLSAAQTVAYGRKATEEIVKQEDDRLLVVVGPCSIHDVRSGLEYAKKLAEYAESAKQDLHIVMRVYFEKPRTTVGWKGLINDPNLNGSFQINKGLRLARGFLLEVNNLGLPAGTEFLDTISPQYTADLISWGAIGARTTESQVHRELSSGLSMPIGFKNGTDGSISIAVDAIKAASSEHVFLSVTKQGISAIVETNGNDACHVILRGANTGPNYSSQHVEAVSTKLTSSGLPARIMIDCSHGNSEKKHENQLKVVHSIYQQLSEGDENACNIFGVMIESNLVEGNQKIPSSGPTGLTYGKSITDACVNWDTTVQALDLLRQGVTKRRQSPEAKRWFKARMSRSSSTEGVNDHFLKSQKQGQMKCFNDDALATLGKKSV</sequence>
<evidence type="ECO:0000259" key="7">
    <source>
        <dbReference type="Pfam" id="PF00793"/>
    </source>
</evidence>
<evidence type="ECO:0000256" key="3">
    <source>
        <dbReference type="ARBA" id="ARBA00022605"/>
    </source>
</evidence>
<evidence type="ECO:0000256" key="5">
    <source>
        <dbReference type="ARBA" id="ARBA00023141"/>
    </source>
</evidence>
<dbReference type="EC" id="2.5.1.54" evidence="2"/>
<dbReference type="PANTHER" id="PTHR21225">
    <property type="entry name" value="PHOSPHO-2-DEHYDRO-3-DEOXYHEPTONATE ALDOLASE DAHP SYNTHETASE"/>
    <property type="match status" value="1"/>
</dbReference>
<organism evidence="8">
    <name type="scientific">Melanopsichium pennsylvanicum 4</name>
    <dbReference type="NCBI Taxonomy" id="1398559"/>
    <lineage>
        <taxon>Eukaryota</taxon>
        <taxon>Fungi</taxon>
        <taxon>Dikarya</taxon>
        <taxon>Basidiomycota</taxon>
        <taxon>Ustilaginomycotina</taxon>
        <taxon>Ustilaginomycetes</taxon>
        <taxon>Ustilaginales</taxon>
        <taxon>Ustilaginaceae</taxon>
        <taxon>Melanopsichium</taxon>
    </lineage>
</organism>
<dbReference type="GO" id="GO:0008652">
    <property type="term" value="P:amino acid biosynthetic process"/>
    <property type="evidence" value="ECO:0007669"/>
    <property type="project" value="UniProtKB-KW"/>
</dbReference>
<dbReference type="EMBL" id="HG529599">
    <property type="protein sequence ID" value="CDI53993.1"/>
    <property type="molecule type" value="Genomic_DNA"/>
</dbReference>